<dbReference type="CDD" id="cd03467">
    <property type="entry name" value="Rieske"/>
    <property type="match status" value="1"/>
</dbReference>
<evidence type="ECO:0000256" key="6">
    <source>
        <dbReference type="ARBA" id="ARBA00038001"/>
    </source>
</evidence>
<dbReference type="Proteomes" id="UP001500839">
    <property type="component" value="Unassembled WGS sequence"/>
</dbReference>
<dbReference type="PROSITE" id="PS51296">
    <property type="entry name" value="RIESKE"/>
    <property type="match status" value="1"/>
</dbReference>
<dbReference type="PANTHER" id="PTHR21496:SF0">
    <property type="entry name" value="RIESKE DOMAIN-CONTAINING PROTEIN"/>
    <property type="match status" value="1"/>
</dbReference>
<dbReference type="InterPro" id="IPR017941">
    <property type="entry name" value="Rieske_2Fe-2S"/>
</dbReference>
<comment type="similarity">
    <text evidence="6">Belongs to the bacterial ring-hydroxylating dioxygenase ferredoxin component family.</text>
</comment>
<evidence type="ECO:0000256" key="5">
    <source>
        <dbReference type="ARBA" id="ARBA00034078"/>
    </source>
</evidence>
<feature type="transmembrane region" description="Helical" evidence="7">
    <location>
        <begin position="50"/>
        <end position="68"/>
    </location>
</feature>
<dbReference type="Pfam" id="PF00355">
    <property type="entry name" value="Rieske"/>
    <property type="match status" value="1"/>
</dbReference>
<dbReference type="PANTHER" id="PTHR21496">
    <property type="entry name" value="FERREDOXIN-RELATED"/>
    <property type="match status" value="1"/>
</dbReference>
<keyword evidence="3" id="KW-0408">Iron</keyword>
<keyword evidence="1" id="KW-0001">2Fe-2S</keyword>
<comment type="cofactor">
    <cofactor evidence="5">
        <name>[2Fe-2S] cluster</name>
        <dbReference type="ChEBI" id="CHEBI:190135"/>
    </cofactor>
</comment>
<feature type="transmembrane region" description="Helical" evidence="7">
    <location>
        <begin position="144"/>
        <end position="165"/>
    </location>
</feature>
<proteinExistence type="inferred from homology"/>
<keyword evidence="4" id="KW-0411">Iron-sulfur</keyword>
<gene>
    <name evidence="9" type="ORF">GCM10023353_18370</name>
</gene>
<dbReference type="InterPro" id="IPR019251">
    <property type="entry name" value="DUF2231_TM"/>
</dbReference>
<keyword evidence="7" id="KW-0812">Transmembrane</keyword>
<dbReference type="EMBL" id="BAABKQ010000001">
    <property type="protein sequence ID" value="GAA4813680.1"/>
    <property type="molecule type" value="Genomic_DNA"/>
</dbReference>
<evidence type="ECO:0000256" key="4">
    <source>
        <dbReference type="ARBA" id="ARBA00023014"/>
    </source>
</evidence>
<comment type="caution">
    <text evidence="9">The sequence shown here is derived from an EMBL/GenBank/DDBJ whole genome shotgun (WGS) entry which is preliminary data.</text>
</comment>
<keyword evidence="10" id="KW-1185">Reference proteome</keyword>
<evidence type="ECO:0000256" key="7">
    <source>
        <dbReference type="SAM" id="Phobius"/>
    </source>
</evidence>
<keyword evidence="2" id="KW-0479">Metal-binding</keyword>
<accession>A0ABP9CM53</accession>
<dbReference type="SUPFAM" id="SSF50022">
    <property type="entry name" value="ISP domain"/>
    <property type="match status" value="1"/>
</dbReference>
<evidence type="ECO:0000313" key="9">
    <source>
        <dbReference type="EMBL" id="GAA4813680.1"/>
    </source>
</evidence>
<feature type="transmembrane region" description="Helical" evidence="7">
    <location>
        <begin position="80"/>
        <end position="100"/>
    </location>
</feature>
<reference evidence="10" key="1">
    <citation type="journal article" date="2019" name="Int. J. Syst. Evol. Microbiol.">
        <title>The Global Catalogue of Microorganisms (GCM) 10K type strain sequencing project: providing services to taxonomists for standard genome sequencing and annotation.</title>
        <authorList>
            <consortium name="The Broad Institute Genomics Platform"/>
            <consortium name="The Broad Institute Genome Sequencing Center for Infectious Disease"/>
            <person name="Wu L."/>
            <person name="Ma J."/>
        </authorList>
    </citation>
    <scope>NUCLEOTIDE SEQUENCE [LARGE SCALE GENOMIC DNA]</scope>
    <source>
        <strain evidence="10">JCM 18542</strain>
    </source>
</reference>
<dbReference type="RefSeq" id="WP_200171716.1">
    <property type="nucleotide sequence ID" value="NZ_BAABKQ010000001.1"/>
</dbReference>
<feature type="transmembrane region" description="Helical" evidence="7">
    <location>
        <begin position="112"/>
        <end position="132"/>
    </location>
</feature>
<evidence type="ECO:0000313" key="10">
    <source>
        <dbReference type="Proteomes" id="UP001500839"/>
    </source>
</evidence>
<sequence length="284" mass="29543">MTALHDAMQRIESLAALDRFVRPVSDAVHRAVQPTTVRNALSGTWLGHPVHPMLVAMPIGAWGMSMLFDIVGGKQGNRAASTLIAAGLVAAAPTAATGLNDWADTKIPESRVGAVHAAANSSASILFVSSLAMRLRGRTVLGKALSWTGLALVGGGGYLGGHLTYARAMNVNHTAWLDIPSEWTRVAEEARLPDDGMVTADCDGQAILLSRARGGRVSAIAATCSHMGGPLGEGESTAGCITCPWHGSVFHLDDGTVVRGPASSPQPAFDARIVDGAVEIRSLR</sequence>
<evidence type="ECO:0000256" key="2">
    <source>
        <dbReference type="ARBA" id="ARBA00022723"/>
    </source>
</evidence>
<keyword evidence="7" id="KW-0472">Membrane</keyword>
<keyword evidence="7" id="KW-1133">Transmembrane helix</keyword>
<organism evidence="9 10">
    <name type="scientific">Tomitella cavernea</name>
    <dbReference type="NCBI Taxonomy" id="1387982"/>
    <lineage>
        <taxon>Bacteria</taxon>
        <taxon>Bacillati</taxon>
        <taxon>Actinomycetota</taxon>
        <taxon>Actinomycetes</taxon>
        <taxon>Mycobacteriales</taxon>
        <taxon>Tomitella</taxon>
    </lineage>
</organism>
<evidence type="ECO:0000259" key="8">
    <source>
        <dbReference type="PROSITE" id="PS51296"/>
    </source>
</evidence>
<protein>
    <recommendedName>
        <fullName evidence="8">Rieske domain-containing protein</fullName>
    </recommendedName>
</protein>
<name>A0ABP9CM53_9ACTN</name>
<dbReference type="Pfam" id="PF09990">
    <property type="entry name" value="DUF2231"/>
    <property type="match status" value="1"/>
</dbReference>
<dbReference type="InterPro" id="IPR036922">
    <property type="entry name" value="Rieske_2Fe-2S_sf"/>
</dbReference>
<dbReference type="Gene3D" id="2.102.10.10">
    <property type="entry name" value="Rieske [2Fe-2S] iron-sulphur domain"/>
    <property type="match status" value="1"/>
</dbReference>
<evidence type="ECO:0000256" key="1">
    <source>
        <dbReference type="ARBA" id="ARBA00022714"/>
    </source>
</evidence>
<feature type="domain" description="Rieske" evidence="8">
    <location>
        <begin position="184"/>
        <end position="280"/>
    </location>
</feature>
<evidence type="ECO:0000256" key="3">
    <source>
        <dbReference type="ARBA" id="ARBA00023004"/>
    </source>
</evidence>